<gene>
    <name evidence="1" type="ORF">ACFYTF_29480</name>
</gene>
<evidence type="ECO:0000313" key="1">
    <source>
        <dbReference type="EMBL" id="MFF0546976.1"/>
    </source>
</evidence>
<evidence type="ECO:0000313" key="2">
    <source>
        <dbReference type="Proteomes" id="UP001601444"/>
    </source>
</evidence>
<keyword evidence="2" id="KW-1185">Reference proteome</keyword>
<protein>
    <recommendedName>
        <fullName evidence="3">DUF2158 domain-containing protein</fullName>
    </recommendedName>
</protein>
<organism evidence="1 2">
    <name type="scientific">Nocardia thailandica</name>
    <dbReference type="NCBI Taxonomy" id="257275"/>
    <lineage>
        <taxon>Bacteria</taxon>
        <taxon>Bacillati</taxon>
        <taxon>Actinomycetota</taxon>
        <taxon>Actinomycetes</taxon>
        <taxon>Mycobacteriales</taxon>
        <taxon>Nocardiaceae</taxon>
        <taxon>Nocardia</taxon>
    </lineage>
</organism>
<proteinExistence type="predicted"/>
<name>A0ABW6PX23_9NOCA</name>
<dbReference type="RefSeq" id="WP_387703156.1">
    <property type="nucleotide sequence ID" value="NZ_JBIAMX010000029.1"/>
</dbReference>
<evidence type="ECO:0008006" key="3">
    <source>
        <dbReference type="Google" id="ProtNLM"/>
    </source>
</evidence>
<dbReference type="Proteomes" id="UP001601444">
    <property type="component" value="Unassembled WGS sequence"/>
</dbReference>
<reference evidence="1 2" key="1">
    <citation type="submission" date="2024-10" db="EMBL/GenBank/DDBJ databases">
        <title>The Natural Products Discovery Center: Release of the First 8490 Sequenced Strains for Exploring Actinobacteria Biosynthetic Diversity.</title>
        <authorList>
            <person name="Kalkreuter E."/>
            <person name="Kautsar S.A."/>
            <person name="Yang D."/>
            <person name="Bader C.D."/>
            <person name="Teijaro C.N."/>
            <person name="Fluegel L."/>
            <person name="Davis C.M."/>
            <person name="Simpson J.R."/>
            <person name="Lauterbach L."/>
            <person name="Steele A.D."/>
            <person name="Gui C."/>
            <person name="Meng S."/>
            <person name="Li G."/>
            <person name="Viehrig K."/>
            <person name="Ye F."/>
            <person name="Su P."/>
            <person name="Kiefer A.F."/>
            <person name="Nichols A."/>
            <person name="Cepeda A.J."/>
            <person name="Yan W."/>
            <person name="Fan B."/>
            <person name="Jiang Y."/>
            <person name="Adhikari A."/>
            <person name="Zheng C.-J."/>
            <person name="Schuster L."/>
            <person name="Cowan T.M."/>
            <person name="Smanski M.J."/>
            <person name="Chevrette M.G."/>
            <person name="De Carvalho L.P.S."/>
            <person name="Shen B."/>
        </authorList>
    </citation>
    <scope>NUCLEOTIDE SEQUENCE [LARGE SCALE GENOMIC DNA]</scope>
    <source>
        <strain evidence="1 2">NPDC004045</strain>
    </source>
</reference>
<dbReference type="EMBL" id="JBIAMX010000029">
    <property type="protein sequence ID" value="MFF0546976.1"/>
    <property type="molecule type" value="Genomic_DNA"/>
</dbReference>
<sequence length="59" mass="6644">MSFEVGDKVRLGESLDVVYEIVEFDEADPGVVKVIRAEGKDHPGVYAHWWRADMLRPAG</sequence>
<comment type="caution">
    <text evidence="1">The sequence shown here is derived from an EMBL/GenBank/DDBJ whole genome shotgun (WGS) entry which is preliminary data.</text>
</comment>
<accession>A0ABW6PX23</accession>